<dbReference type="PANTHER" id="PTHR12400:SF21">
    <property type="entry name" value="KINASE"/>
    <property type="match status" value="1"/>
</dbReference>
<keyword evidence="3 4" id="KW-0418">Kinase</keyword>
<feature type="compositionally biased region" description="Basic and acidic residues" evidence="5">
    <location>
        <begin position="483"/>
        <end position="494"/>
    </location>
</feature>
<dbReference type="FunCoup" id="A0A2J6TQU3">
    <property type="interactions" value="197"/>
</dbReference>
<dbReference type="InterPro" id="IPR005522">
    <property type="entry name" value="IPK"/>
</dbReference>
<feature type="region of interest" description="Disordered" evidence="5">
    <location>
        <begin position="1"/>
        <end position="101"/>
    </location>
</feature>
<organism evidence="6 7">
    <name type="scientific">Hyaloscypha bicolor E</name>
    <dbReference type="NCBI Taxonomy" id="1095630"/>
    <lineage>
        <taxon>Eukaryota</taxon>
        <taxon>Fungi</taxon>
        <taxon>Dikarya</taxon>
        <taxon>Ascomycota</taxon>
        <taxon>Pezizomycotina</taxon>
        <taxon>Leotiomycetes</taxon>
        <taxon>Helotiales</taxon>
        <taxon>Hyaloscyphaceae</taxon>
        <taxon>Hyaloscypha</taxon>
        <taxon>Hyaloscypha bicolor</taxon>
    </lineage>
</organism>
<feature type="compositionally biased region" description="Basic and acidic residues" evidence="5">
    <location>
        <begin position="17"/>
        <end position="33"/>
    </location>
</feature>
<evidence type="ECO:0000313" key="6">
    <source>
        <dbReference type="EMBL" id="PMD65380.1"/>
    </source>
</evidence>
<dbReference type="GO" id="GO:0005737">
    <property type="term" value="C:cytoplasm"/>
    <property type="evidence" value="ECO:0007669"/>
    <property type="project" value="TreeGrafter"/>
</dbReference>
<feature type="region of interest" description="Disordered" evidence="5">
    <location>
        <begin position="798"/>
        <end position="827"/>
    </location>
</feature>
<protein>
    <recommendedName>
        <fullName evidence="4">Kinase</fullName>
        <ecNumber evidence="4">2.7.-.-</ecNumber>
    </recommendedName>
</protein>
<dbReference type="SUPFAM" id="SSF56104">
    <property type="entry name" value="SAICAR synthase-like"/>
    <property type="match status" value="1"/>
</dbReference>
<dbReference type="PANTHER" id="PTHR12400">
    <property type="entry name" value="INOSITOL POLYPHOSPHATE KINASE"/>
    <property type="match status" value="1"/>
</dbReference>
<dbReference type="Pfam" id="PF03770">
    <property type="entry name" value="IPK"/>
    <property type="match status" value="1"/>
</dbReference>
<proteinExistence type="inferred from homology"/>
<feature type="region of interest" description="Disordered" evidence="5">
    <location>
        <begin position="533"/>
        <end position="604"/>
    </location>
</feature>
<feature type="compositionally biased region" description="Basic and acidic residues" evidence="5">
    <location>
        <begin position="928"/>
        <end position="938"/>
    </location>
</feature>
<dbReference type="Proteomes" id="UP000235371">
    <property type="component" value="Unassembled WGS sequence"/>
</dbReference>
<accession>A0A2J6TQU3</accession>
<dbReference type="Gene3D" id="3.30.470.160">
    <property type="entry name" value="Inositol polyphosphate kinase"/>
    <property type="match status" value="1"/>
</dbReference>
<feature type="compositionally biased region" description="Polar residues" evidence="5">
    <location>
        <begin position="408"/>
        <end position="418"/>
    </location>
</feature>
<evidence type="ECO:0000313" key="7">
    <source>
        <dbReference type="Proteomes" id="UP000235371"/>
    </source>
</evidence>
<dbReference type="GO" id="GO:0008440">
    <property type="term" value="F:inositol-1,4,5-trisphosphate 3-kinase activity"/>
    <property type="evidence" value="ECO:0007669"/>
    <property type="project" value="TreeGrafter"/>
</dbReference>
<feature type="region of interest" description="Disordered" evidence="5">
    <location>
        <begin position="157"/>
        <end position="214"/>
    </location>
</feature>
<dbReference type="GO" id="GO:0005634">
    <property type="term" value="C:nucleus"/>
    <property type="evidence" value="ECO:0007669"/>
    <property type="project" value="TreeGrafter"/>
</dbReference>
<feature type="compositionally biased region" description="Basic and acidic residues" evidence="5">
    <location>
        <begin position="163"/>
        <end position="175"/>
    </location>
</feature>
<keyword evidence="7" id="KW-1185">Reference proteome</keyword>
<evidence type="ECO:0000256" key="3">
    <source>
        <dbReference type="ARBA" id="ARBA00022777"/>
    </source>
</evidence>
<dbReference type="GeneID" id="36587342"/>
<feature type="compositionally biased region" description="Polar residues" evidence="5">
    <location>
        <begin position="92"/>
        <end position="101"/>
    </location>
</feature>
<gene>
    <name evidence="6" type="ORF">K444DRAFT_607934</name>
</gene>
<dbReference type="OrthoDB" id="2573163at2759"/>
<dbReference type="RefSeq" id="XP_024742284.1">
    <property type="nucleotide sequence ID" value="XM_024879265.1"/>
</dbReference>
<feature type="compositionally biased region" description="Basic and acidic residues" evidence="5">
    <location>
        <begin position="698"/>
        <end position="712"/>
    </location>
</feature>
<dbReference type="GO" id="GO:0032958">
    <property type="term" value="P:inositol phosphate biosynthetic process"/>
    <property type="evidence" value="ECO:0007669"/>
    <property type="project" value="InterPro"/>
</dbReference>
<keyword evidence="2 4" id="KW-0808">Transferase</keyword>
<evidence type="ECO:0000256" key="5">
    <source>
        <dbReference type="SAM" id="MobiDB-lite"/>
    </source>
</evidence>
<sequence>MSTSLPEPENAAPTGSVREEQGHQSYRHGDQNKSRPWTQPPRPSSTSLLTQALATTYEADESPHTDISTTPHFRDALGTQPYLSPREEQRGNGMNTTDNTQTAARKMATMTTVSAGELRRDDMIDISSASPTSRFTLHDLNTVNGHLINHRTFLKNAGGRGTSLERTEKEKRVQDGPKSLYSINAGDTGMTQPAGPLNPTSSDSISNNHPTEGVRAEYRSWREPRPSITAEKTWSIGAQGGDGSHGGQVERSITDALARVEPSNRSRKSSHSLRFFKEGLPEDRMRKRDSIVRGRSNDHFPIHIQAKQDTEQTQTGSEPPPQKFTRALSSGSLGKGGPPHSSVEQGKPMTKHNLDPATNLTEGLAPAEDYFDASHTIETISKEQLKSMPAQLLDDIRRRHNLTPGAPKSSSFSGSLPLTASERPKPGSLKPEEDKDEPKESKPQRKDLGDQDGADLSLVKSLDEGDDSGEEQVSSAVFLPHQTPHESPEIDRVGTEGASGLGWKDQTKPETSQWLEEHVVLSGDVDKRYLAKDVNARPLPSPGLPKQPSAFHEADTRYPDSKVVSDIDRDSHDDEGAYSTVGEEDLGLTDASDTTPTGSLKTQRRLSKDYKQHIHDHQQKPKAPLDAIELIPYRHQVGGHTTMWRFSKRAVCKQLNNRENQFYETVERYHPQLLRFLPRYIGVLNVTFEKQSRRKSGRKEGEESTIEQRQDIGQEDLGSKLTAVDLSSTNGHAPVEKQPADERIISQSIQSSSVPVPTVTFTDNRHILPSSFLHGHPNFVDSQHRSMSNGTISILTGPPTGPPLVSPERHDGASSRPNMYEKPAQSWGMTTVNKDLRNEVFTDAFLRQPIPIQRHKKPASQQRSLTGRHPPGLRNSSSESSLKTSQHSQTTSQLGEESIRRKAMKTAAEQKSRSMHPDAQPAASNKLQVEEKDSELDGKTGTSAPEPELAHAEKTPTSKRQRRYSSGSLRRKPSEVADDRGILQYFEEADDVGYKGDIEEDLFAMDPEPQLALAGKPADRAEKAAAINMEVPPNAQPSGTAGIGSMLPAAPEDPSKLLQAPRPLNPKEARAQLGTRKEYFLLLEDLTAGMKRPCIMDLKMGTRQYGVDANEKKQLSQRRKCAETTSKQLGVRVCGLQVWDAKTQTYIFQDKYFGRDLKVGSEFQNALMRFLYDGVTYSSVLRHIPTILLKLSELEVIIQSLAGYRFYAASLLMFYDGDDEIKDENNLAGRKEIDFKIADFANCVTKEDFRSEERPCPPRHPESPDNGFLRGLKSLRSYFLAIQKDIYHELGMAVKGLENGHNERVFEHGDEDEDEESGMSY</sequence>
<feature type="compositionally biased region" description="Polar residues" evidence="5">
    <location>
        <begin position="198"/>
        <end position="210"/>
    </location>
</feature>
<feature type="compositionally biased region" description="Basic and acidic residues" evidence="5">
    <location>
        <begin position="275"/>
        <end position="310"/>
    </location>
</feature>
<dbReference type="InParanoid" id="A0A2J6TQU3"/>
<feature type="compositionally biased region" description="Polar residues" evidence="5">
    <location>
        <begin position="874"/>
        <end position="895"/>
    </location>
</feature>
<reference evidence="6 7" key="1">
    <citation type="submission" date="2016-04" db="EMBL/GenBank/DDBJ databases">
        <title>A degradative enzymes factory behind the ericoid mycorrhizal symbiosis.</title>
        <authorList>
            <consortium name="DOE Joint Genome Institute"/>
            <person name="Martino E."/>
            <person name="Morin E."/>
            <person name="Grelet G."/>
            <person name="Kuo A."/>
            <person name="Kohler A."/>
            <person name="Daghino S."/>
            <person name="Barry K."/>
            <person name="Choi C."/>
            <person name="Cichocki N."/>
            <person name="Clum A."/>
            <person name="Copeland A."/>
            <person name="Hainaut M."/>
            <person name="Haridas S."/>
            <person name="Labutti K."/>
            <person name="Lindquist E."/>
            <person name="Lipzen A."/>
            <person name="Khouja H.-R."/>
            <person name="Murat C."/>
            <person name="Ohm R."/>
            <person name="Olson A."/>
            <person name="Spatafora J."/>
            <person name="Veneault-Fourrey C."/>
            <person name="Henrissat B."/>
            <person name="Grigoriev I."/>
            <person name="Martin F."/>
            <person name="Perotto S."/>
        </authorList>
    </citation>
    <scope>NUCLEOTIDE SEQUENCE [LARGE SCALE GENOMIC DNA]</scope>
    <source>
        <strain evidence="6 7">E</strain>
    </source>
</reference>
<evidence type="ECO:0000256" key="1">
    <source>
        <dbReference type="ARBA" id="ARBA00007374"/>
    </source>
</evidence>
<feature type="compositionally biased region" description="Low complexity" evidence="5">
    <location>
        <begin position="328"/>
        <end position="342"/>
    </location>
</feature>
<dbReference type="GO" id="GO:0046854">
    <property type="term" value="P:phosphatidylinositol phosphate biosynthetic process"/>
    <property type="evidence" value="ECO:0007669"/>
    <property type="project" value="TreeGrafter"/>
</dbReference>
<feature type="compositionally biased region" description="Polar residues" evidence="5">
    <location>
        <begin position="591"/>
        <end position="601"/>
    </location>
</feature>
<feature type="region of interest" description="Disordered" evidence="5">
    <location>
        <begin position="400"/>
        <end position="512"/>
    </location>
</feature>
<name>A0A2J6TQU3_9HELO</name>
<dbReference type="EMBL" id="KZ613746">
    <property type="protein sequence ID" value="PMD65380.1"/>
    <property type="molecule type" value="Genomic_DNA"/>
</dbReference>
<dbReference type="EC" id="2.7.-.-" evidence="4"/>
<evidence type="ECO:0000256" key="2">
    <source>
        <dbReference type="ARBA" id="ARBA00022679"/>
    </source>
</evidence>
<feature type="compositionally biased region" description="Low complexity" evidence="5">
    <location>
        <begin position="44"/>
        <end position="56"/>
    </location>
</feature>
<feature type="region of interest" description="Disordered" evidence="5">
    <location>
        <begin position="229"/>
        <end position="360"/>
    </location>
</feature>
<dbReference type="STRING" id="1095630.A0A2J6TQU3"/>
<dbReference type="InterPro" id="IPR038286">
    <property type="entry name" value="IPK_sf"/>
</dbReference>
<feature type="region of interest" description="Disordered" evidence="5">
    <location>
        <begin position="847"/>
        <end position="976"/>
    </location>
</feature>
<evidence type="ECO:0000256" key="4">
    <source>
        <dbReference type="RuleBase" id="RU363090"/>
    </source>
</evidence>
<feature type="compositionally biased region" description="Basic and acidic residues" evidence="5">
    <location>
        <begin position="552"/>
        <end position="575"/>
    </location>
</feature>
<comment type="similarity">
    <text evidence="1 4">Belongs to the inositol phosphokinase (IPK) family.</text>
</comment>
<feature type="region of interest" description="Disordered" evidence="5">
    <location>
        <begin position="691"/>
        <end position="717"/>
    </location>
</feature>
<feature type="compositionally biased region" description="Basic and acidic residues" evidence="5">
    <location>
        <begin position="422"/>
        <end position="449"/>
    </location>
</feature>
<dbReference type="GO" id="GO:0000824">
    <property type="term" value="F:inositol-1,4,5,6-tetrakisphosphate 3-kinase activity"/>
    <property type="evidence" value="ECO:0007669"/>
    <property type="project" value="TreeGrafter"/>
</dbReference>